<evidence type="ECO:0000313" key="2">
    <source>
        <dbReference type="Proteomes" id="UP000276133"/>
    </source>
</evidence>
<dbReference type="EMBL" id="REGN01003410">
    <property type="protein sequence ID" value="RNA22727.1"/>
    <property type="molecule type" value="Genomic_DNA"/>
</dbReference>
<keyword evidence="2" id="KW-1185">Reference proteome</keyword>
<evidence type="ECO:0000313" key="1">
    <source>
        <dbReference type="EMBL" id="RNA22727.1"/>
    </source>
</evidence>
<dbReference type="Proteomes" id="UP000276133">
    <property type="component" value="Unassembled WGS sequence"/>
</dbReference>
<protein>
    <submittedName>
        <fullName evidence="1">Uncharacterized protein</fullName>
    </submittedName>
</protein>
<dbReference type="AlphaFoldDB" id="A0A3M7RH08"/>
<organism evidence="1 2">
    <name type="scientific">Brachionus plicatilis</name>
    <name type="common">Marine rotifer</name>
    <name type="synonym">Brachionus muelleri</name>
    <dbReference type="NCBI Taxonomy" id="10195"/>
    <lineage>
        <taxon>Eukaryota</taxon>
        <taxon>Metazoa</taxon>
        <taxon>Spiralia</taxon>
        <taxon>Gnathifera</taxon>
        <taxon>Rotifera</taxon>
        <taxon>Eurotatoria</taxon>
        <taxon>Monogononta</taxon>
        <taxon>Pseudotrocha</taxon>
        <taxon>Ploima</taxon>
        <taxon>Brachionidae</taxon>
        <taxon>Brachionus</taxon>
    </lineage>
</organism>
<accession>A0A3M7RH08</accession>
<name>A0A3M7RH08_BRAPC</name>
<reference evidence="1 2" key="1">
    <citation type="journal article" date="2018" name="Sci. Rep.">
        <title>Genomic signatures of local adaptation to the degree of environmental predictability in rotifers.</title>
        <authorList>
            <person name="Franch-Gras L."/>
            <person name="Hahn C."/>
            <person name="Garcia-Roger E.M."/>
            <person name="Carmona M.J."/>
            <person name="Serra M."/>
            <person name="Gomez A."/>
        </authorList>
    </citation>
    <scope>NUCLEOTIDE SEQUENCE [LARGE SCALE GENOMIC DNA]</scope>
    <source>
        <strain evidence="1">HYR1</strain>
    </source>
</reference>
<proteinExistence type="predicted"/>
<comment type="caution">
    <text evidence="1">The sequence shown here is derived from an EMBL/GenBank/DDBJ whole genome shotgun (WGS) entry which is preliminary data.</text>
</comment>
<gene>
    <name evidence="1" type="ORF">BpHYR1_005381</name>
</gene>
<sequence length="59" mass="6769">MFNFIGFENKITSLMNSLSTNKCTCFKIAYRKIIINDSGHLKNDLRILSSIESKVIRNS</sequence>